<name>A0A9P6JS63_9AGAR</name>
<dbReference type="Proteomes" id="UP000807306">
    <property type="component" value="Unassembled WGS sequence"/>
</dbReference>
<accession>A0A9P6JS63</accession>
<dbReference type="EMBL" id="MU157839">
    <property type="protein sequence ID" value="KAF9530583.1"/>
    <property type="molecule type" value="Genomic_DNA"/>
</dbReference>
<sequence>IGGFSKKWEERSYGVVVDSQFTSGECGLACPFVVRQSGEKKTVGRGVWNKKGGNIGLDGDSANFAMTNIVLFLE</sequence>
<proteinExistence type="predicted"/>
<organism evidence="1 2">
    <name type="scientific">Crepidotus variabilis</name>
    <dbReference type="NCBI Taxonomy" id="179855"/>
    <lineage>
        <taxon>Eukaryota</taxon>
        <taxon>Fungi</taxon>
        <taxon>Dikarya</taxon>
        <taxon>Basidiomycota</taxon>
        <taxon>Agaricomycotina</taxon>
        <taxon>Agaricomycetes</taxon>
        <taxon>Agaricomycetidae</taxon>
        <taxon>Agaricales</taxon>
        <taxon>Agaricineae</taxon>
        <taxon>Crepidotaceae</taxon>
        <taxon>Crepidotus</taxon>
    </lineage>
</organism>
<comment type="caution">
    <text evidence="1">The sequence shown here is derived from an EMBL/GenBank/DDBJ whole genome shotgun (WGS) entry which is preliminary data.</text>
</comment>
<gene>
    <name evidence="1" type="ORF">CPB83DRAFT_850573</name>
</gene>
<protein>
    <submittedName>
        <fullName evidence="1">Uncharacterized protein</fullName>
    </submittedName>
</protein>
<dbReference type="AlphaFoldDB" id="A0A9P6JS63"/>
<evidence type="ECO:0000313" key="2">
    <source>
        <dbReference type="Proteomes" id="UP000807306"/>
    </source>
</evidence>
<reference evidence="1" key="1">
    <citation type="submission" date="2020-11" db="EMBL/GenBank/DDBJ databases">
        <authorList>
            <consortium name="DOE Joint Genome Institute"/>
            <person name="Ahrendt S."/>
            <person name="Riley R."/>
            <person name="Andreopoulos W."/>
            <person name="Labutti K."/>
            <person name="Pangilinan J."/>
            <person name="Ruiz-Duenas F.J."/>
            <person name="Barrasa J.M."/>
            <person name="Sanchez-Garcia M."/>
            <person name="Camarero S."/>
            <person name="Miyauchi S."/>
            <person name="Serrano A."/>
            <person name="Linde D."/>
            <person name="Babiker R."/>
            <person name="Drula E."/>
            <person name="Ayuso-Fernandez I."/>
            <person name="Pacheco R."/>
            <person name="Padilla G."/>
            <person name="Ferreira P."/>
            <person name="Barriuso J."/>
            <person name="Kellner H."/>
            <person name="Castanera R."/>
            <person name="Alfaro M."/>
            <person name="Ramirez L."/>
            <person name="Pisabarro A.G."/>
            <person name="Kuo A."/>
            <person name="Tritt A."/>
            <person name="Lipzen A."/>
            <person name="He G."/>
            <person name="Yan M."/>
            <person name="Ng V."/>
            <person name="Cullen D."/>
            <person name="Martin F."/>
            <person name="Rosso M.-N."/>
            <person name="Henrissat B."/>
            <person name="Hibbett D."/>
            <person name="Martinez A.T."/>
            <person name="Grigoriev I.V."/>
        </authorList>
    </citation>
    <scope>NUCLEOTIDE SEQUENCE</scope>
    <source>
        <strain evidence="1">CBS 506.95</strain>
    </source>
</reference>
<feature type="non-terminal residue" evidence="1">
    <location>
        <position position="1"/>
    </location>
</feature>
<keyword evidence="2" id="KW-1185">Reference proteome</keyword>
<evidence type="ECO:0000313" key="1">
    <source>
        <dbReference type="EMBL" id="KAF9530583.1"/>
    </source>
</evidence>